<sequence length="406" mass="41444">MGDGQRLAGAGPRDDEQRRGTEPAVGPGLAPAGGTALGVGRLDGGARTRPRRGGFSDFDGHGRESIATTVDSSTSRRRARPPGRGAGSRRLESVSRHAQETPMPATIAFIGLGAMGAPMAANLLDAGFTVRAFNRSPGKAKPLADKGATVCASVAQAVTGADFVVSIVADDEATRQVMLGADGVVANAAPGTVIIDSSTNTPTMVREVAEAARARGIEHLDAPVSGSVPQSRNRELVFMVGGEAGTLEKAKPVLAAMGKMQVHCGGSGAGATIKLVNNMLSGSLNAALAEALSVAIAAGVDPEAAQQVLNEGAAGSRLTRNKIPKILSRDFTPQFQIGLMEKDLRYFLALAQQVDRPAPITSLVRSQFQAARRAGLGSLDVSGVYLQASGEIAQKGDAGVPAGKAG</sequence>
<evidence type="ECO:0000313" key="5">
    <source>
        <dbReference type="EMBL" id="TXL64604.1"/>
    </source>
</evidence>
<dbReference type="GO" id="GO:0051287">
    <property type="term" value="F:NAD binding"/>
    <property type="evidence" value="ECO:0007669"/>
    <property type="project" value="InterPro"/>
</dbReference>
<feature type="compositionally biased region" description="Basic and acidic residues" evidence="2">
    <location>
        <begin position="89"/>
        <end position="99"/>
    </location>
</feature>
<dbReference type="SUPFAM" id="SSF51735">
    <property type="entry name" value="NAD(P)-binding Rossmann-fold domains"/>
    <property type="match status" value="1"/>
</dbReference>
<keyword evidence="6" id="KW-1185">Reference proteome</keyword>
<evidence type="ECO:0000256" key="2">
    <source>
        <dbReference type="SAM" id="MobiDB-lite"/>
    </source>
</evidence>
<dbReference type="InterPro" id="IPR036291">
    <property type="entry name" value="NAD(P)-bd_dom_sf"/>
</dbReference>
<evidence type="ECO:0000256" key="1">
    <source>
        <dbReference type="ARBA" id="ARBA00009080"/>
    </source>
</evidence>
<comment type="similarity">
    <text evidence="1">Belongs to the HIBADH-related family.</text>
</comment>
<dbReference type="PANTHER" id="PTHR43060">
    <property type="entry name" value="3-HYDROXYISOBUTYRATE DEHYDROGENASE-LIKE 1, MITOCHONDRIAL-RELATED"/>
    <property type="match status" value="1"/>
</dbReference>
<dbReference type="GO" id="GO:0050661">
    <property type="term" value="F:NADP binding"/>
    <property type="evidence" value="ECO:0007669"/>
    <property type="project" value="InterPro"/>
</dbReference>
<dbReference type="Pfam" id="PF14833">
    <property type="entry name" value="NAD_binding_11"/>
    <property type="match status" value="1"/>
</dbReference>
<organism evidence="5 6">
    <name type="scientific">Zeimonas arvi</name>
    <dbReference type="NCBI Taxonomy" id="2498847"/>
    <lineage>
        <taxon>Bacteria</taxon>
        <taxon>Pseudomonadati</taxon>
        <taxon>Pseudomonadota</taxon>
        <taxon>Betaproteobacteria</taxon>
        <taxon>Burkholderiales</taxon>
        <taxon>Burkholderiaceae</taxon>
        <taxon>Zeimonas</taxon>
    </lineage>
</organism>
<evidence type="ECO:0000313" key="6">
    <source>
        <dbReference type="Proteomes" id="UP000321548"/>
    </source>
</evidence>
<feature type="domain" description="6-phosphogluconate dehydrogenase NADP-binding" evidence="3">
    <location>
        <begin position="106"/>
        <end position="263"/>
    </location>
</feature>
<dbReference type="Proteomes" id="UP000321548">
    <property type="component" value="Unassembled WGS sequence"/>
</dbReference>
<comment type="caution">
    <text evidence="5">The sequence shown here is derived from an EMBL/GenBank/DDBJ whole genome shotgun (WGS) entry which is preliminary data.</text>
</comment>
<proteinExistence type="inferred from homology"/>
<evidence type="ECO:0000259" key="3">
    <source>
        <dbReference type="Pfam" id="PF03446"/>
    </source>
</evidence>
<accession>A0A5C8NT50</accession>
<feature type="region of interest" description="Disordered" evidence="2">
    <location>
        <begin position="1"/>
        <end position="99"/>
    </location>
</feature>
<dbReference type="Gene3D" id="3.40.50.720">
    <property type="entry name" value="NAD(P)-binding Rossmann-like Domain"/>
    <property type="match status" value="1"/>
</dbReference>
<gene>
    <name evidence="5" type="ORF">FHP08_12685</name>
</gene>
<dbReference type="GO" id="GO:0016054">
    <property type="term" value="P:organic acid catabolic process"/>
    <property type="evidence" value="ECO:0007669"/>
    <property type="project" value="UniProtKB-ARBA"/>
</dbReference>
<dbReference type="PROSITE" id="PS00895">
    <property type="entry name" value="3_HYDROXYISOBUT_DH"/>
    <property type="match status" value="1"/>
</dbReference>
<dbReference type="InterPro" id="IPR002204">
    <property type="entry name" value="3-OH-isobutyrate_DH-rel_CS"/>
</dbReference>
<evidence type="ECO:0000259" key="4">
    <source>
        <dbReference type="Pfam" id="PF14833"/>
    </source>
</evidence>
<dbReference type="InterPro" id="IPR013328">
    <property type="entry name" value="6PGD_dom2"/>
</dbReference>
<dbReference type="EMBL" id="VDUY01000005">
    <property type="protein sequence ID" value="TXL64604.1"/>
    <property type="molecule type" value="Genomic_DNA"/>
</dbReference>
<dbReference type="SUPFAM" id="SSF48179">
    <property type="entry name" value="6-phosphogluconate dehydrogenase C-terminal domain-like"/>
    <property type="match status" value="1"/>
</dbReference>
<dbReference type="AlphaFoldDB" id="A0A5C8NT50"/>
<feature type="compositionally biased region" description="Basic and acidic residues" evidence="2">
    <location>
        <begin position="12"/>
        <end position="21"/>
    </location>
</feature>
<protein>
    <submittedName>
        <fullName evidence="5">NAD(P)-dependent oxidoreductase</fullName>
    </submittedName>
</protein>
<dbReference type="InterPro" id="IPR006115">
    <property type="entry name" value="6PGDH_NADP-bd"/>
</dbReference>
<feature type="domain" description="3-hydroxyisobutyrate dehydrogenase-like NAD-binding" evidence="4">
    <location>
        <begin position="268"/>
        <end position="384"/>
    </location>
</feature>
<dbReference type="Gene3D" id="1.10.1040.10">
    <property type="entry name" value="N-(1-d-carboxylethyl)-l-norvaline Dehydrogenase, domain 2"/>
    <property type="match status" value="1"/>
</dbReference>
<name>A0A5C8NT50_9BURK</name>
<dbReference type="InterPro" id="IPR029154">
    <property type="entry name" value="HIBADH-like_NADP-bd"/>
</dbReference>
<feature type="compositionally biased region" description="Low complexity" evidence="2">
    <location>
        <begin position="23"/>
        <end position="34"/>
    </location>
</feature>
<dbReference type="Pfam" id="PF03446">
    <property type="entry name" value="NAD_binding_2"/>
    <property type="match status" value="1"/>
</dbReference>
<dbReference type="GO" id="GO:0016491">
    <property type="term" value="F:oxidoreductase activity"/>
    <property type="evidence" value="ECO:0007669"/>
    <property type="project" value="InterPro"/>
</dbReference>
<dbReference type="OrthoDB" id="9777604at2"/>
<dbReference type="InterPro" id="IPR008927">
    <property type="entry name" value="6-PGluconate_DH-like_C_sf"/>
</dbReference>
<dbReference type="PANTHER" id="PTHR43060:SF15">
    <property type="entry name" value="3-HYDROXYISOBUTYRATE DEHYDROGENASE-LIKE 1, MITOCHONDRIAL-RELATED"/>
    <property type="match status" value="1"/>
</dbReference>
<reference evidence="5 6" key="1">
    <citation type="submission" date="2019-06" db="EMBL/GenBank/DDBJ databases">
        <title>Quisquiliibacterium sp. nov., isolated from a maize field.</title>
        <authorList>
            <person name="Lin S.-Y."/>
            <person name="Tsai C.-F."/>
            <person name="Young C.-C."/>
        </authorList>
    </citation>
    <scope>NUCLEOTIDE SEQUENCE [LARGE SCALE GENOMIC DNA]</scope>
    <source>
        <strain evidence="5 6">CC-CFT501</strain>
    </source>
</reference>